<keyword evidence="2" id="KW-0812">Transmembrane</keyword>
<protein>
    <submittedName>
        <fullName evidence="3">Uncharacterized protein</fullName>
    </submittedName>
</protein>
<dbReference type="PANTHER" id="PTHR37848">
    <property type="entry name" value="EXPRESSED PROTEIN"/>
    <property type="match status" value="1"/>
</dbReference>
<reference evidence="3" key="1">
    <citation type="submission" date="2017-08" db="EMBL/GenBank/DDBJ databases">
        <authorList>
            <person name="Cuomo C."/>
            <person name="Billmyre B."/>
            <person name="Heitman J."/>
        </authorList>
    </citation>
    <scope>NUCLEOTIDE SEQUENCE</scope>
    <source>
        <strain evidence="3">CBS 12478</strain>
    </source>
</reference>
<dbReference type="PANTHER" id="PTHR37848:SF1">
    <property type="entry name" value="SUN DOMAIN-CONTAINING PROTEIN"/>
    <property type="match status" value="1"/>
</dbReference>
<dbReference type="GeneID" id="43587502"/>
<feature type="compositionally biased region" description="Basic residues" evidence="1">
    <location>
        <begin position="254"/>
        <end position="269"/>
    </location>
</feature>
<dbReference type="Proteomes" id="UP000322225">
    <property type="component" value="Chromosome 10"/>
</dbReference>
<evidence type="ECO:0000256" key="1">
    <source>
        <dbReference type="SAM" id="MobiDB-lite"/>
    </source>
</evidence>
<feature type="transmembrane region" description="Helical" evidence="2">
    <location>
        <begin position="461"/>
        <end position="479"/>
    </location>
</feature>
<name>A0AAJ8LPQ0_9TREE</name>
<feature type="region of interest" description="Disordered" evidence="1">
    <location>
        <begin position="329"/>
        <end position="352"/>
    </location>
</feature>
<feature type="region of interest" description="Disordered" evidence="1">
    <location>
        <begin position="1"/>
        <end position="90"/>
    </location>
</feature>
<feature type="region of interest" description="Disordered" evidence="1">
    <location>
        <begin position="253"/>
        <end position="284"/>
    </location>
</feature>
<evidence type="ECO:0000313" key="3">
    <source>
        <dbReference type="EMBL" id="WWD21000.1"/>
    </source>
</evidence>
<evidence type="ECO:0000256" key="2">
    <source>
        <dbReference type="SAM" id="Phobius"/>
    </source>
</evidence>
<gene>
    <name evidence="3" type="ORF">CI109_105481</name>
</gene>
<dbReference type="AlphaFoldDB" id="A0AAJ8LPQ0"/>
<accession>A0AAJ8LPQ0</accession>
<keyword evidence="4" id="KW-1185">Reference proteome</keyword>
<reference evidence="3" key="2">
    <citation type="submission" date="2024-01" db="EMBL/GenBank/DDBJ databases">
        <title>Comparative genomics of Cryptococcus and Kwoniella reveals pathogenesis evolution and contrasting modes of karyotype evolution via chromosome fusion or intercentromeric recombination.</title>
        <authorList>
            <person name="Coelho M.A."/>
            <person name="David-Palma M."/>
            <person name="Shea T."/>
            <person name="Bowers K."/>
            <person name="McGinley-Smith S."/>
            <person name="Mohammad A.W."/>
            <person name="Gnirke A."/>
            <person name="Yurkov A.M."/>
            <person name="Nowrousian M."/>
            <person name="Sun S."/>
            <person name="Cuomo C.A."/>
            <person name="Heitman J."/>
        </authorList>
    </citation>
    <scope>NUCLEOTIDE SEQUENCE</scope>
    <source>
        <strain evidence="3">CBS 12478</strain>
    </source>
</reference>
<dbReference type="EMBL" id="CP144060">
    <property type="protein sequence ID" value="WWD21000.1"/>
    <property type="molecule type" value="Genomic_DNA"/>
</dbReference>
<proteinExistence type="predicted"/>
<keyword evidence="2" id="KW-1133">Transmembrane helix</keyword>
<organism evidence="3 4">
    <name type="scientific">Kwoniella shandongensis</name>
    <dbReference type="NCBI Taxonomy" id="1734106"/>
    <lineage>
        <taxon>Eukaryota</taxon>
        <taxon>Fungi</taxon>
        <taxon>Dikarya</taxon>
        <taxon>Basidiomycota</taxon>
        <taxon>Agaricomycotina</taxon>
        <taxon>Tremellomycetes</taxon>
        <taxon>Tremellales</taxon>
        <taxon>Cryptococcaceae</taxon>
        <taxon>Kwoniella</taxon>
    </lineage>
</organism>
<dbReference type="KEGG" id="ksn:43587502"/>
<feature type="compositionally biased region" description="Low complexity" evidence="1">
    <location>
        <begin position="67"/>
        <end position="89"/>
    </location>
</feature>
<dbReference type="RefSeq" id="XP_031862237.2">
    <property type="nucleotide sequence ID" value="XM_032003379.2"/>
</dbReference>
<keyword evidence="2" id="KW-0472">Membrane</keyword>
<evidence type="ECO:0000313" key="4">
    <source>
        <dbReference type="Proteomes" id="UP000322225"/>
    </source>
</evidence>
<sequence length="594" mass="66951">MSTRPAVLSAVKPRTPDNYPLIAKTSSMTQDLKNPWEDSPPSSSSVPLHNTEHEHEGEFDLPPSYDSTLATGPTGPSGSSSSHAQPSSGNINQVSQRVIPDHLKYCFVSPSNAEPLFRDGEPLPDVMSKIEWRSRGKYIESWDHRLSDPNVLYDYLRAMTMTLPSIKIRCLGSHTETWERDETVWENGTAHTKKKGEMHHVVDFDFTIDLTEIIDHPSNNAHIHLSSAPPWAPLLRGTNTPRYAATYAPDVHPHGHKCAKARRRERRGYRTLPSDLESAEQSEYSSLDLGRRPIRQEAKDSYEWDTWRKGKGIPRWVHPDDCPEYWETKMKGKGRASRRGEPTQTTGPISLPEAVADLDLEAGEETTIQQQQQQQRSVGDLGKPDLKQWCEAFCADKGILKEFVLVKGVWGWDQAGLLTAVNSAIMSTGYPAANIQTSFDMSPTYVVVRPNNTLSRALGNTFIYFLLWITLIYPCIWIWKRVHPSGGGTWSLARASYAMKFYPPLPSTFPSETIDQARDRLPSLIKLHPEIPAGVEVKFQYGPKGVHYLLGRKEGEWYREWEERIRMGVRTRFKGELQGGTVPGTSGTVDLDGY</sequence>